<dbReference type="SUPFAM" id="SSF56784">
    <property type="entry name" value="HAD-like"/>
    <property type="match status" value="1"/>
</dbReference>
<keyword evidence="4 7" id="KW-0378">Hydrolase</keyword>
<dbReference type="PANTHER" id="PTHR42891">
    <property type="entry name" value="D-GLYCERO-BETA-D-MANNO-HEPTOSE-1,7-BISPHOSPHATE 7-PHOSPHATASE"/>
    <property type="match status" value="1"/>
</dbReference>
<dbReference type="CDD" id="cd07503">
    <property type="entry name" value="HAD_HisB-N"/>
    <property type="match status" value="1"/>
</dbReference>
<accession>A0ABN6DZ01</accession>
<dbReference type="Proteomes" id="UP001319827">
    <property type="component" value="Chromosome"/>
</dbReference>
<evidence type="ECO:0000256" key="5">
    <source>
        <dbReference type="ARBA" id="ARBA00023277"/>
    </source>
</evidence>
<keyword evidence="9" id="KW-1185">Reference proteome</keyword>
<dbReference type="EMBL" id="AP024355">
    <property type="protein sequence ID" value="BCR05181.1"/>
    <property type="molecule type" value="Genomic_DNA"/>
</dbReference>
<dbReference type="InterPro" id="IPR004446">
    <property type="entry name" value="Heptose_bisP_phosphatase"/>
</dbReference>
<evidence type="ECO:0000313" key="8">
    <source>
        <dbReference type="EMBL" id="BCR05181.1"/>
    </source>
</evidence>
<dbReference type="RefSeq" id="WP_221248604.1">
    <property type="nucleotide sequence ID" value="NZ_AP024355.1"/>
</dbReference>
<comment type="subcellular location">
    <subcellularLocation>
        <location evidence="1 7">Cytoplasm</location>
    </subcellularLocation>
</comment>
<evidence type="ECO:0000256" key="1">
    <source>
        <dbReference type="ARBA" id="ARBA00004496"/>
    </source>
</evidence>
<dbReference type="EC" id="3.1.3.-" evidence="7"/>
<reference evidence="8 9" key="2">
    <citation type="journal article" date="2021" name="Int. J. Syst. Evol. Microbiol.">
        <title>Isolation and Polyphasic Characterization of Desulfuromonas versatilis sp. Nov., an Electrogenic Bacteria Capable of Versatile Metabolism Isolated from a Graphene Oxide-Reducing Enrichment Culture.</title>
        <authorList>
            <person name="Xie L."/>
            <person name="Yoshida N."/>
            <person name="Ishii S."/>
            <person name="Meng L."/>
        </authorList>
    </citation>
    <scope>NUCLEOTIDE SEQUENCE [LARGE SCALE GENOMIC DNA]</scope>
    <source>
        <strain evidence="8 9">NIT-T3</strain>
    </source>
</reference>
<keyword evidence="2 7" id="KW-0963">Cytoplasm</keyword>
<sequence>MKPLTPHPSLLTKTARRAVFLDRDGTINVEKDYLYKIEDFEFIPGVPEAIKKLKEAGFLVIVVTNQSGVARGFYSLEDVEVLHRHIQDELAKIGTSIDAFYVCPHHPTEGFGEFRRKCNCRKGKPGMLLEAAREHEIDLVASFMVGDKIADIEAGKAAGCAQILVLTGYGHIEIDRMELQKVQIADTLAHAAARIVEKEKVNG</sequence>
<keyword evidence="5 7" id="KW-0119">Carbohydrate metabolism</keyword>
<proteinExistence type="inferred from homology"/>
<evidence type="ECO:0000256" key="3">
    <source>
        <dbReference type="ARBA" id="ARBA00022723"/>
    </source>
</evidence>
<protein>
    <recommendedName>
        <fullName evidence="6 7">D,D-heptose 1,7-bisphosphate phosphatase</fullName>
        <ecNumber evidence="7">3.1.3.-</ecNumber>
    </recommendedName>
</protein>
<dbReference type="InterPro" id="IPR006543">
    <property type="entry name" value="Histidinol-phos"/>
</dbReference>
<keyword evidence="3" id="KW-0479">Metal-binding</keyword>
<dbReference type="PIRSF" id="PIRSF004682">
    <property type="entry name" value="GmhB"/>
    <property type="match status" value="1"/>
</dbReference>
<dbReference type="NCBIfam" id="TIGR00213">
    <property type="entry name" value="GmhB_yaeD"/>
    <property type="match status" value="1"/>
</dbReference>
<dbReference type="InterPro" id="IPR023214">
    <property type="entry name" value="HAD_sf"/>
</dbReference>
<comment type="similarity">
    <text evidence="7">Belongs to the gmhB family.</text>
</comment>
<dbReference type="NCBIfam" id="TIGR01662">
    <property type="entry name" value="HAD-SF-IIIA"/>
    <property type="match status" value="1"/>
</dbReference>
<organism evidence="8 9">
    <name type="scientific">Desulfuromonas versatilis</name>
    <dbReference type="NCBI Taxonomy" id="2802975"/>
    <lineage>
        <taxon>Bacteria</taxon>
        <taxon>Pseudomonadati</taxon>
        <taxon>Thermodesulfobacteriota</taxon>
        <taxon>Desulfuromonadia</taxon>
        <taxon>Desulfuromonadales</taxon>
        <taxon>Desulfuromonadaceae</taxon>
        <taxon>Desulfuromonas</taxon>
    </lineage>
</organism>
<evidence type="ECO:0000313" key="9">
    <source>
        <dbReference type="Proteomes" id="UP001319827"/>
    </source>
</evidence>
<dbReference type="PANTHER" id="PTHR42891:SF1">
    <property type="entry name" value="D-GLYCERO-BETA-D-MANNO-HEPTOSE-1,7-BISPHOSPHATE 7-PHOSPHATASE"/>
    <property type="match status" value="1"/>
</dbReference>
<evidence type="ECO:0000256" key="6">
    <source>
        <dbReference type="ARBA" id="ARBA00031828"/>
    </source>
</evidence>
<gene>
    <name evidence="8" type="primary">gmhB</name>
    <name evidence="8" type="ORF">DESUT3_22500</name>
</gene>
<evidence type="ECO:0000256" key="4">
    <source>
        <dbReference type="ARBA" id="ARBA00022801"/>
    </source>
</evidence>
<dbReference type="InterPro" id="IPR036412">
    <property type="entry name" value="HAD-like_sf"/>
</dbReference>
<dbReference type="Gene3D" id="3.40.50.1000">
    <property type="entry name" value="HAD superfamily/HAD-like"/>
    <property type="match status" value="1"/>
</dbReference>
<dbReference type="NCBIfam" id="NF006506">
    <property type="entry name" value="PRK08942.1"/>
    <property type="match status" value="1"/>
</dbReference>
<evidence type="ECO:0000256" key="2">
    <source>
        <dbReference type="ARBA" id="ARBA00022490"/>
    </source>
</evidence>
<dbReference type="Pfam" id="PF13242">
    <property type="entry name" value="Hydrolase_like"/>
    <property type="match status" value="1"/>
</dbReference>
<evidence type="ECO:0000256" key="7">
    <source>
        <dbReference type="PIRNR" id="PIRNR004682"/>
    </source>
</evidence>
<dbReference type="NCBIfam" id="TIGR01656">
    <property type="entry name" value="Histidinol-ppas"/>
    <property type="match status" value="1"/>
</dbReference>
<dbReference type="InterPro" id="IPR006549">
    <property type="entry name" value="HAD-SF_hydro_IIIA"/>
</dbReference>
<name>A0ABN6DZ01_9BACT</name>
<reference evidence="8 9" key="1">
    <citation type="journal article" date="2016" name="C (Basel)">
        <title>Selective Growth of and Electricity Production by Marine Exoelectrogenic Bacteria in Self-Aggregated Hydrogel of Microbially Reduced Graphene Oxide.</title>
        <authorList>
            <person name="Yoshida N."/>
            <person name="Goto Y."/>
            <person name="Miyata Y."/>
        </authorList>
    </citation>
    <scope>NUCLEOTIDE SEQUENCE [LARGE SCALE GENOMIC DNA]</scope>
    <source>
        <strain evidence="8 9">NIT-T3</strain>
    </source>
</reference>